<evidence type="ECO:0000313" key="4">
    <source>
        <dbReference type="EMBL" id="TPP44240.1"/>
    </source>
</evidence>
<feature type="region of interest" description="Disordered" evidence="2">
    <location>
        <begin position="1736"/>
        <end position="1799"/>
    </location>
</feature>
<feature type="region of interest" description="Disordered" evidence="2">
    <location>
        <begin position="1550"/>
        <end position="1585"/>
    </location>
</feature>
<dbReference type="GO" id="GO:0046872">
    <property type="term" value="F:metal ion binding"/>
    <property type="evidence" value="ECO:0007669"/>
    <property type="project" value="InterPro"/>
</dbReference>
<reference evidence="5" key="1">
    <citation type="submission" date="2019-02" db="EMBL/GenBank/DDBJ databases">
        <title>FDA dAtabase for Regulatory Grade micrObial Sequences (FDA-ARGOS): Supporting development and validation of Infectious Disease Dx tests.</title>
        <authorList>
            <person name="Duncan R."/>
            <person name="Fisher C."/>
            <person name="Tallon L."/>
            <person name="Sadzewicz L."/>
            <person name="Sengamalay N."/>
            <person name="Ott S."/>
            <person name="Godinez A."/>
            <person name="Nagaraj S."/>
            <person name="Vavikolanu K."/>
            <person name="Vyas G."/>
            <person name="Nadendla S."/>
            <person name="Aluvathingal J."/>
            <person name="Sichtig H."/>
        </authorList>
    </citation>
    <scope>NUCLEOTIDE SEQUENCE [LARGE SCALE GENOMIC DNA]</scope>
    <source>
        <strain evidence="5">FDAARGOS_360</strain>
    </source>
</reference>
<feature type="compositionally biased region" description="Gly residues" evidence="2">
    <location>
        <begin position="1564"/>
        <end position="1578"/>
    </location>
</feature>
<feature type="compositionally biased region" description="Acidic residues" evidence="2">
    <location>
        <begin position="952"/>
        <end position="969"/>
    </location>
</feature>
<dbReference type="VEuPathDB" id="TriTrypDB:LdCL_120009400"/>
<feature type="compositionally biased region" description="Polar residues" evidence="2">
    <location>
        <begin position="977"/>
        <end position="987"/>
    </location>
</feature>
<evidence type="ECO:0000256" key="1">
    <source>
        <dbReference type="ARBA" id="ARBA00023002"/>
    </source>
</evidence>
<evidence type="ECO:0000313" key="5">
    <source>
        <dbReference type="Proteomes" id="UP000318821"/>
    </source>
</evidence>
<evidence type="ECO:0000256" key="2">
    <source>
        <dbReference type="SAM" id="MobiDB-lite"/>
    </source>
</evidence>
<dbReference type="VEuPathDB" id="TriTrypDB:LdCL_120009700"/>
<sequence length="2274" mass="240116">MPRKESGASRFVNMSAPAPNSASGAKGSAPPTPTTVRSTPARLPHRPISPSVGSLLQKGLTMSSTSVASLSSQRGKATTTTNTTTTRPAAAPAYPYDANTKALEAYLPRLQAAANRASPVAPSTAQKPLPEGSAKSRYLPSSSLKVLTVAGAAEPGVRAARSRNDHRTSPVRGRATLGSSQQRTNWGFETLAEERDSEDDLQARSPLRTLANLPQRTQELCEDLITLDSLVEADEAFLTAQEDMEARIMALLQSWREAAAEGDSRGGSRRPSGVYALATASTPTAAGTQLGDAKLHEELTEMEGQHRELQRRYVVEGSPLSALDELCARLDEEDGEMRENGDEARCAEGSEKAGWGAHRDGRSKARQRQELDVARAGLAACRLLADRLRSRGMMIVDRLTDELLCMRSDVARHDWTALQSSTPLTRMDRAVPLDARDDSLISGTSISWCTSLFPPPLPSDRSKATVTSTETPESFVLRVQVPVFASATPPALVTSLPAAVTTTAEGATATTASFASRVSGDVIATPTRYALVQLYECCREGLAAMLTRLCALRTRRSKEAELLQQEQSAMDVYDPAADDLAARCAALLRYVAQLDEWAGEVLQMDQVLHERVKLPLDAALQTCERVRNQLLEVLKQRLEDEEGHHNERAAAAADAEEYGGEADDRGGHHLPHERVCDDNSEELHALPDEGGEGNVSDQRRMSGSIGDYRAHRATQPPTRASCGAAPPTALPRASAAFIGMLETLLQDQQSAGEALRATATAFAGGTSGGERELDTGEHCGKDGEPSEEAPTPEQGSSVAEGHNEGPRALVGLETAPEAEPVNTPSAAHSHRKTATVAVGKANASEATNTQADRPSEGVDAGHVAGRRRHRDDSEDESEDTPSHSVLSQTAERKHAHTLDPTSTAAPPHEITVYISSTSCSELGEELGEDVGVRQSAVQTQGGMHRLAKMLEPEPDDSDGDDDVSDSDSGDDSRNSREGNLNPTNQRQRYALGSGNGLGEGLRAFFSARCLRILSASHLIQTSSSSFLSSAASGDRGYAVLCDASFLRAVLLSYWQANAPAIWREARRRKLRKAAAVTSANESTRAGVSSEIPAPLAADKIAAATAASIARLPFGDLPALSPHAFLVALLCDAFQGERGIRSVSGNSAAAVAAATPPVDFTSASKFHCYCLPETVAALHRMRYHGPTSAVSATALANPCPPNSSSAEEERRQFEAAETTHSSAVDNVAAVGAAPSDDRNGSEVPAAVVNHLLSRITLIQSEEQRHRDAAAVESPEVSRSPEMADGAPLPTRNECRAIGEFMLANDSLLGRGPREGVDASACDPSALRLASMPLFRDHRVATLATANAALAGPQEARGNGASATPSTTSRPYSPRTFFVATQSHDVRRRLAAVTPLLRLTTNPDALWIEQRGTAYQYGEEGAEARRPHIGMKGPGNCSSLSVAAAASSRGGRGSSEPGPSRSARFSHTLSSPHAATATTTVIAAAPQLSRADVAFMKHLGTAAETAMIHFKDAVGMLWYALLLAQESHQEQQRQPIWSSVKCTKEDMALKKGTAAAVEGHRQRSGDVGGGSGSDPKGGAGASIPAVSPSTSTTVSLSTAVQRSDCEFDRWGDVDWTLLAAHVYALTRELHSARALHRVVAEDIYKGAYNGDREAMCAACALQHAEMLAFYAKEVQEEEERAATVRLQTPLTISAGIAGGGSRLTGTAGVLPIDSFLAPSSSMAGAHAARLPVTAGIQGPASSLHNSSSGDGSAAPALPPTRPDAGASSLPPKQWGGASTMPRAAGVSHPVSPYPSGAKQTTTGETIADVRVAGLHASAGATTATRAPGSSPPPFQRDRDVVGLHAAGGTGRAVSTDDGQLSVLPPHTRLGSVADVPQHCGHAVADQSAAISGESLDTSVAHKGDHTVLPSTTQPPSPFEPDLLDAPWYALWCSLPSPQARAQLQLLRYATPLPLEDFSSLLEQFFLVDGADDFLSPVHAATIMEFAGVRSGPYNTIVRSPLSLAEVRRYISESHRQYARAAMTVHANHAEGVASVEARSRPLLGTPSPNPASALARPSALETSYAAGSGSGFSATSMPTATKVEYRGLRRGGAPSASALGSDVRSLLDSAASSERRILTLAELERSIWHVAANCVVFNAPESRYPRTARHFAAACVRERERAEGFGPEDPVDELRKPRLIVTEKGVRGSGLLDAVVATLRKDAGTTSMTVLGDVQPNSTVASVYNGRRVLNESGCDSIIGLSGVSSRDSAPCHCAGRTHTSTRNQQRHAPRRVWAP</sequence>
<feature type="region of interest" description="Disordered" evidence="2">
    <location>
        <begin position="1350"/>
        <end position="1371"/>
    </location>
</feature>
<feature type="region of interest" description="Disordered" evidence="2">
    <location>
        <begin position="641"/>
        <end position="674"/>
    </location>
</feature>
<dbReference type="GO" id="GO:0016491">
    <property type="term" value="F:oxidoreductase activity"/>
    <property type="evidence" value="ECO:0007669"/>
    <property type="project" value="UniProtKB-KW"/>
</dbReference>
<feature type="region of interest" description="Disordered" evidence="2">
    <location>
        <begin position="841"/>
        <end position="908"/>
    </location>
</feature>
<accession>A0A504XDC9</accession>
<dbReference type="VEuPathDB" id="TriTrypDB:LDHU3_12.0570"/>
<comment type="caution">
    <text evidence="4">The sequence shown here is derived from an EMBL/GenBank/DDBJ whole genome shotgun (WGS) entry which is preliminary data.</text>
</comment>
<feature type="compositionally biased region" description="Polar residues" evidence="2">
    <location>
        <begin position="1359"/>
        <end position="1369"/>
    </location>
</feature>
<feature type="compositionally biased region" description="Low complexity" evidence="2">
    <location>
        <begin position="1436"/>
        <end position="1461"/>
    </location>
</feature>
<name>A0A504XDC9_LEIDO</name>
<feature type="region of interest" description="Disordered" evidence="2">
    <location>
        <begin position="335"/>
        <end position="362"/>
    </location>
</feature>
<feature type="region of interest" description="Disordered" evidence="2">
    <location>
        <begin position="762"/>
        <end position="804"/>
    </location>
</feature>
<feature type="region of interest" description="Disordered" evidence="2">
    <location>
        <begin position="116"/>
        <end position="137"/>
    </location>
</feature>
<feature type="region of interest" description="Disordered" evidence="2">
    <location>
        <begin position="1193"/>
        <end position="1219"/>
    </location>
</feature>
<dbReference type="Pfam" id="PF00465">
    <property type="entry name" value="Fe-ADH"/>
    <property type="match status" value="1"/>
</dbReference>
<proteinExistence type="predicted"/>
<dbReference type="SUPFAM" id="SSF56796">
    <property type="entry name" value="Dehydroquinate synthase-like"/>
    <property type="match status" value="1"/>
</dbReference>
<protein>
    <submittedName>
        <fullName evidence="4">Iron-containing alcohol dehydrogenase family protein</fullName>
    </submittedName>
</protein>
<feature type="region of interest" description="Disordered" evidence="2">
    <location>
        <begin position="1"/>
        <end position="92"/>
    </location>
</feature>
<dbReference type="VEuPathDB" id="TriTrypDB:LdBPK_120390.1"/>
<dbReference type="VEuPathDB" id="TriTrypDB:LdCL_120009500"/>
<gene>
    <name evidence="4" type="ORF">CGC20_23815</name>
</gene>
<dbReference type="Proteomes" id="UP000318821">
    <property type="component" value="Unassembled WGS sequence"/>
</dbReference>
<dbReference type="VEuPathDB" id="TriTrypDB:LdBPK_120410.1"/>
<feature type="region of interest" description="Disordered" evidence="2">
    <location>
        <begin position="155"/>
        <end position="181"/>
    </location>
</feature>
<dbReference type="InterPro" id="IPR001670">
    <property type="entry name" value="ADH_Fe/GldA"/>
</dbReference>
<feature type="compositionally biased region" description="Low complexity" evidence="2">
    <location>
        <begin position="63"/>
        <end position="92"/>
    </location>
</feature>
<feature type="compositionally biased region" description="Basic and acidic residues" evidence="2">
    <location>
        <begin position="769"/>
        <end position="784"/>
    </location>
</feature>
<dbReference type="VEuPathDB" id="TriTrypDB:LdBPK_120380.1"/>
<feature type="compositionally biased region" description="Basic residues" evidence="2">
    <location>
        <begin position="2263"/>
        <end position="2274"/>
    </location>
</feature>
<dbReference type="EMBL" id="RHLD01000031">
    <property type="protein sequence ID" value="TPP44240.1"/>
    <property type="molecule type" value="Genomic_DNA"/>
</dbReference>
<feature type="region of interest" description="Disordered" evidence="2">
    <location>
        <begin position="950"/>
        <end position="992"/>
    </location>
</feature>
<organism evidence="4 5">
    <name type="scientific">Leishmania donovani</name>
    <dbReference type="NCBI Taxonomy" id="5661"/>
    <lineage>
        <taxon>Eukaryota</taxon>
        <taxon>Discoba</taxon>
        <taxon>Euglenozoa</taxon>
        <taxon>Kinetoplastea</taxon>
        <taxon>Metakinetoplastina</taxon>
        <taxon>Trypanosomatida</taxon>
        <taxon>Trypanosomatidae</taxon>
        <taxon>Leishmaniinae</taxon>
        <taxon>Leishmania</taxon>
    </lineage>
</organism>
<dbReference type="VEuPathDB" id="TriTrypDB:LDHU3_12.0590"/>
<dbReference type="Gene3D" id="3.40.50.1970">
    <property type="match status" value="1"/>
</dbReference>
<feature type="compositionally biased region" description="Basic and acidic residues" evidence="2">
    <location>
        <begin position="337"/>
        <end position="362"/>
    </location>
</feature>
<feature type="domain" description="Alcohol dehydrogenase iron-type/glycerol dehydrogenase GldA" evidence="3">
    <location>
        <begin position="2171"/>
        <end position="2256"/>
    </location>
</feature>
<keyword evidence="1" id="KW-0560">Oxidoreductase</keyword>
<feature type="region of interest" description="Disordered" evidence="2">
    <location>
        <begin position="817"/>
        <end position="836"/>
    </location>
</feature>
<feature type="region of interest" description="Disordered" evidence="2">
    <location>
        <begin position="1816"/>
        <end position="1836"/>
    </location>
</feature>
<evidence type="ECO:0000259" key="3">
    <source>
        <dbReference type="Pfam" id="PF00465"/>
    </source>
</evidence>
<feature type="region of interest" description="Disordered" evidence="2">
    <location>
        <begin position="2253"/>
        <end position="2274"/>
    </location>
</feature>
<feature type="compositionally biased region" description="Basic and acidic residues" evidence="2">
    <location>
        <begin position="662"/>
        <end position="674"/>
    </location>
</feature>
<feature type="region of interest" description="Disordered" evidence="2">
    <location>
        <begin position="1424"/>
        <end position="1469"/>
    </location>
</feature>
<feature type="compositionally biased region" description="Low complexity" evidence="2">
    <location>
        <begin position="1739"/>
        <end position="1750"/>
    </location>
</feature>